<evidence type="ECO:0000259" key="1">
    <source>
        <dbReference type="Pfam" id="PF12146"/>
    </source>
</evidence>
<dbReference type="EMBL" id="CP117167">
    <property type="protein sequence ID" value="WCT12543.1"/>
    <property type="molecule type" value="Genomic_DNA"/>
</dbReference>
<dbReference type="SUPFAM" id="SSF53474">
    <property type="entry name" value="alpha/beta-Hydrolases"/>
    <property type="match status" value="1"/>
</dbReference>
<accession>A0ABY7T8D4</accession>
<dbReference type="PANTHER" id="PTHR43798:SF33">
    <property type="entry name" value="HYDROLASE, PUTATIVE (AFU_ORTHOLOGUE AFUA_2G14860)-RELATED"/>
    <property type="match status" value="1"/>
</dbReference>
<dbReference type="InterPro" id="IPR029058">
    <property type="entry name" value="AB_hydrolase_fold"/>
</dbReference>
<gene>
    <name evidence="2" type="ORF">PQO05_01185</name>
</gene>
<keyword evidence="2" id="KW-0378">Hydrolase</keyword>
<dbReference type="Gene3D" id="3.40.50.1820">
    <property type="entry name" value="alpha/beta hydrolase"/>
    <property type="match status" value="1"/>
</dbReference>
<reference evidence="2 3" key="1">
    <citation type="submission" date="2023-02" db="EMBL/GenBank/DDBJ databases">
        <title>Genome sequence of Mucilaginibacter jinjuensis strain KACC 16571.</title>
        <authorList>
            <person name="Kim S."/>
            <person name="Heo J."/>
            <person name="Kwon S.-W."/>
        </authorList>
    </citation>
    <scope>NUCLEOTIDE SEQUENCE [LARGE SCALE GENOMIC DNA]</scope>
    <source>
        <strain evidence="2 3">KACC 16571</strain>
    </source>
</reference>
<dbReference type="GO" id="GO:0016787">
    <property type="term" value="F:hydrolase activity"/>
    <property type="evidence" value="ECO:0007669"/>
    <property type="project" value="UniProtKB-KW"/>
</dbReference>
<dbReference type="PIRSF" id="PIRSF037442">
    <property type="entry name" value="UCP037442_abhydr"/>
    <property type="match status" value="1"/>
</dbReference>
<feature type="domain" description="Serine aminopeptidase S33" evidence="1">
    <location>
        <begin position="32"/>
        <end position="141"/>
    </location>
</feature>
<dbReference type="Pfam" id="PF12146">
    <property type="entry name" value="Hydrolase_4"/>
    <property type="match status" value="1"/>
</dbReference>
<name>A0ABY7T8D4_9SPHI</name>
<evidence type="ECO:0000313" key="3">
    <source>
        <dbReference type="Proteomes" id="UP001216139"/>
    </source>
</evidence>
<dbReference type="Proteomes" id="UP001216139">
    <property type="component" value="Chromosome"/>
</dbReference>
<dbReference type="RefSeq" id="WP_273630809.1">
    <property type="nucleotide sequence ID" value="NZ_CP117167.1"/>
</dbReference>
<organism evidence="2 3">
    <name type="scientific">Mucilaginibacter jinjuensis</name>
    <dbReference type="NCBI Taxonomy" id="1176721"/>
    <lineage>
        <taxon>Bacteria</taxon>
        <taxon>Pseudomonadati</taxon>
        <taxon>Bacteroidota</taxon>
        <taxon>Sphingobacteriia</taxon>
        <taxon>Sphingobacteriales</taxon>
        <taxon>Sphingobacteriaceae</taxon>
        <taxon>Mucilaginibacter</taxon>
    </lineage>
</organism>
<protein>
    <submittedName>
        <fullName evidence="2">Alpha/beta fold hydrolase</fullName>
    </submittedName>
</protein>
<dbReference type="InterPro" id="IPR022742">
    <property type="entry name" value="Hydrolase_4"/>
</dbReference>
<dbReference type="InterPro" id="IPR017208">
    <property type="entry name" value="UCP037442_abhydr"/>
</dbReference>
<keyword evidence="3" id="KW-1185">Reference proteome</keyword>
<evidence type="ECO:0000313" key="2">
    <source>
        <dbReference type="EMBL" id="WCT12543.1"/>
    </source>
</evidence>
<dbReference type="PANTHER" id="PTHR43798">
    <property type="entry name" value="MONOACYLGLYCEROL LIPASE"/>
    <property type="match status" value="1"/>
</dbReference>
<dbReference type="InterPro" id="IPR050266">
    <property type="entry name" value="AB_hydrolase_sf"/>
</dbReference>
<proteinExistence type="predicted"/>
<sequence length="287" mass="32116">MALIVQVRQIKVAETKTTELRFIKAEASALNTILILPALGVPASYYDRLMKSLARMGRSCAVIDLQGQGKSSVKASKRSNYGYRDILIEDIPSAINAVTNLFDSPVDLLGHSLGGQLACLYCTLLDERVSGLILCTSGSVYYWSWPGWQKLSVLSKSQFARLYAWIVGYFPGAKFGFGGDTFQKLIDDWGRQALTGKYKLAGSSFNWDQRLRKVTLPVLAIHLDSDFLAPPGAVRHLCNKLTSAKQKICYIENSALDHFNWLRRPDVFIEAIESWYGQIHQHNYSTP</sequence>